<name>A0ABP6URW2_9FLAO</name>
<evidence type="ECO:0000259" key="9">
    <source>
        <dbReference type="Pfam" id="PF22744"/>
    </source>
</evidence>
<evidence type="ECO:0000256" key="5">
    <source>
        <dbReference type="ARBA" id="ARBA00023136"/>
    </source>
</evidence>
<sequence>MNKTVNINLAGIFFHIDEDAYLKLQRYLKAIKRSFTDSQGSDEIIADIEARIAEIFSEKIKDEKEVIGIKEVEEVIAIMGQPEDYRIDEEIFEDEATASENYTNKTKQLFRDTTNSYVGGVSSGLGHYLGLDPIWIRLTWILLTIFSSGAFILIYIAFWIFVPEAKTTADFLAMKGEAININTIEKKIKEGFNDVADKVKDVDYKKYGTKIKSGSSNFFDTLGSVSLTLLKIFTKIIGAFIIILSGMTLIALFIGLFTFGTFGFIETPITDYIDAINHPNVPLWLVSLLLFFLLGIPNFFFLYLGLKITFNNLKSIGTTGKLSLLSIWVLSIIGAIILLINGATQEAYDAIVTEDPTTLRVNSSDTLNIKMIGNNQHSHRSFQGNNFRIKRDENDNKILLIKDIEIFITENKEDSIATISINKMAEGNSYSNAKERASAIQYMYEVKGNSLLLNKYATTDIKNKYNDQEIEITLSIPEGMTIMADENTSHFNNSWKSSEYLSLHDKEGHYVQLINGEFICNTCPQDEWEYKDSEEEEDTIHINIYDDDEDAHLKIDEEGVRIKNEEIDIKIDENGIKIKADN</sequence>
<dbReference type="PANTHER" id="PTHR33885:SF3">
    <property type="entry name" value="PHAGE SHOCK PROTEIN C"/>
    <property type="match status" value="1"/>
</dbReference>
<evidence type="ECO:0000256" key="4">
    <source>
        <dbReference type="ARBA" id="ARBA00022989"/>
    </source>
</evidence>
<gene>
    <name evidence="10" type="ORF">GCM10022393_30020</name>
</gene>
<keyword evidence="4 6" id="KW-1133">Transmembrane helix</keyword>
<feature type="transmembrane region" description="Helical" evidence="6">
    <location>
        <begin position="236"/>
        <end position="265"/>
    </location>
</feature>
<reference evidence="11" key="1">
    <citation type="journal article" date="2019" name="Int. J. Syst. Evol. Microbiol.">
        <title>The Global Catalogue of Microorganisms (GCM) 10K type strain sequencing project: providing services to taxonomists for standard genome sequencing and annotation.</title>
        <authorList>
            <consortium name="The Broad Institute Genomics Platform"/>
            <consortium name="The Broad Institute Genome Sequencing Center for Infectious Disease"/>
            <person name="Wu L."/>
            <person name="Ma J."/>
        </authorList>
    </citation>
    <scope>NUCLEOTIDE SEQUENCE [LARGE SCALE GENOMIC DNA]</scope>
    <source>
        <strain evidence="11">JCM 17106</strain>
    </source>
</reference>
<evidence type="ECO:0000256" key="3">
    <source>
        <dbReference type="ARBA" id="ARBA00022692"/>
    </source>
</evidence>
<dbReference type="PANTHER" id="PTHR33885">
    <property type="entry name" value="PHAGE SHOCK PROTEIN C"/>
    <property type="match status" value="1"/>
</dbReference>
<dbReference type="InterPro" id="IPR054319">
    <property type="entry name" value="PspC-rel_ToastRack"/>
</dbReference>
<protein>
    <submittedName>
        <fullName evidence="10">PspC domain-containing protein</fullName>
    </submittedName>
</protein>
<dbReference type="InterPro" id="IPR052027">
    <property type="entry name" value="PspC"/>
</dbReference>
<dbReference type="Pfam" id="PF22744">
    <property type="entry name" value="Toast-rack_PspC-Cterm"/>
    <property type="match status" value="1"/>
</dbReference>
<evidence type="ECO:0000259" key="7">
    <source>
        <dbReference type="Pfam" id="PF04024"/>
    </source>
</evidence>
<dbReference type="Pfam" id="PF22571">
    <property type="entry name" value="LiaI-LiaF-TM_PspC"/>
    <property type="match status" value="1"/>
</dbReference>
<dbReference type="EMBL" id="BAABCW010000013">
    <property type="protein sequence ID" value="GAA3514113.1"/>
    <property type="molecule type" value="Genomic_DNA"/>
</dbReference>
<dbReference type="InterPro" id="IPR007168">
    <property type="entry name" value="Phageshock_PspC_N"/>
</dbReference>
<accession>A0ABP6URW2</accession>
<keyword evidence="3 6" id="KW-0812">Transmembrane</keyword>
<proteinExistence type="predicted"/>
<dbReference type="Proteomes" id="UP001500459">
    <property type="component" value="Unassembled WGS sequence"/>
</dbReference>
<feature type="domain" description="Phage shock protein PspC N-terminal" evidence="7">
    <location>
        <begin position="107"/>
        <end position="165"/>
    </location>
</feature>
<evidence type="ECO:0000259" key="8">
    <source>
        <dbReference type="Pfam" id="PF22571"/>
    </source>
</evidence>
<dbReference type="RefSeq" id="WP_344928821.1">
    <property type="nucleotide sequence ID" value="NZ_BAABCW010000013.1"/>
</dbReference>
<evidence type="ECO:0000256" key="6">
    <source>
        <dbReference type="SAM" id="Phobius"/>
    </source>
</evidence>
<comment type="subcellular location">
    <subcellularLocation>
        <location evidence="1">Cell membrane</location>
        <topology evidence="1">Single-pass membrane protein</topology>
    </subcellularLocation>
</comment>
<feature type="transmembrane region" description="Helical" evidence="6">
    <location>
        <begin position="322"/>
        <end position="340"/>
    </location>
</feature>
<comment type="caution">
    <text evidence="10">The sequence shown here is derived from an EMBL/GenBank/DDBJ whole genome shotgun (WGS) entry which is preliminary data.</text>
</comment>
<evidence type="ECO:0000256" key="2">
    <source>
        <dbReference type="ARBA" id="ARBA00022475"/>
    </source>
</evidence>
<feature type="domain" description="PspC-related transmembrane region" evidence="8">
    <location>
        <begin position="204"/>
        <end position="344"/>
    </location>
</feature>
<dbReference type="InterPro" id="IPR054321">
    <property type="entry name" value="PspC-rel_TM"/>
</dbReference>
<keyword evidence="11" id="KW-1185">Reference proteome</keyword>
<feature type="transmembrane region" description="Helical" evidence="6">
    <location>
        <begin position="285"/>
        <end position="310"/>
    </location>
</feature>
<evidence type="ECO:0000256" key="1">
    <source>
        <dbReference type="ARBA" id="ARBA00004162"/>
    </source>
</evidence>
<keyword evidence="5 6" id="KW-0472">Membrane</keyword>
<feature type="transmembrane region" description="Helical" evidence="6">
    <location>
        <begin position="134"/>
        <end position="162"/>
    </location>
</feature>
<evidence type="ECO:0000313" key="11">
    <source>
        <dbReference type="Proteomes" id="UP001500459"/>
    </source>
</evidence>
<keyword evidence="2" id="KW-1003">Cell membrane</keyword>
<feature type="domain" description="PspC-related ToastRack" evidence="9">
    <location>
        <begin position="391"/>
        <end position="525"/>
    </location>
</feature>
<organism evidence="10 11">
    <name type="scientific">Aquimarina addita</name>
    <dbReference type="NCBI Taxonomy" id="870485"/>
    <lineage>
        <taxon>Bacteria</taxon>
        <taxon>Pseudomonadati</taxon>
        <taxon>Bacteroidota</taxon>
        <taxon>Flavobacteriia</taxon>
        <taxon>Flavobacteriales</taxon>
        <taxon>Flavobacteriaceae</taxon>
        <taxon>Aquimarina</taxon>
    </lineage>
</organism>
<dbReference type="Pfam" id="PF04024">
    <property type="entry name" value="PspC"/>
    <property type="match status" value="1"/>
</dbReference>
<evidence type="ECO:0000313" key="10">
    <source>
        <dbReference type="EMBL" id="GAA3514113.1"/>
    </source>
</evidence>